<dbReference type="SUPFAM" id="SSF158472">
    <property type="entry name" value="HAMP domain-like"/>
    <property type="match status" value="1"/>
</dbReference>
<protein>
    <recommendedName>
        <fullName evidence="9">Circadian input-output histidine kinase CikA</fullName>
        <ecNumber evidence="4">2.7.13.3</ecNumber>
    </recommendedName>
</protein>
<dbReference type="GO" id="GO:0000155">
    <property type="term" value="F:phosphorelay sensor kinase activity"/>
    <property type="evidence" value="ECO:0007669"/>
    <property type="project" value="InterPro"/>
</dbReference>
<dbReference type="SMART" id="SM00304">
    <property type="entry name" value="HAMP"/>
    <property type="match status" value="1"/>
</dbReference>
<keyword evidence="6" id="KW-0808">Transferase</keyword>
<dbReference type="Pfam" id="PF02518">
    <property type="entry name" value="HATPase_c"/>
    <property type="match status" value="1"/>
</dbReference>
<evidence type="ECO:0000313" key="14">
    <source>
        <dbReference type="Proteomes" id="UP000641646"/>
    </source>
</evidence>
<dbReference type="EMBL" id="JACJPW010000142">
    <property type="protein sequence ID" value="MBD2185773.1"/>
    <property type="molecule type" value="Genomic_DNA"/>
</dbReference>
<dbReference type="PRINTS" id="PR00344">
    <property type="entry name" value="BCTRLSENSOR"/>
</dbReference>
<dbReference type="CDD" id="cd00082">
    <property type="entry name" value="HisKA"/>
    <property type="match status" value="1"/>
</dbReference>
<dbReference type="PROSITE" id="PS50109">
    <property type="entry name" value="HIS_KIN"/>
    <property type="match status" value="1"/>
</dbReference>
<dbReference type="InterPro" id="IPR003594">
    <property type="entry name" value="HATPase_dom"/>
</dbReference>
<dbReference type="RefSeq" id="WP_190474401.1">
    <property type="nucleotide sequence ID" value="NZ_JACJPW010000142.1"/>
</dbReference>
<dbReference type="Pfam" id="PF00512">
    <property type="entry name" value="HisKA"/>
    <property type="match status" value="1"/>
</dbReference>
<dbReference type="SMART" id="SM00387">
    <property type="entry name" value="HATPase_c"/>
    <property type="match status" value="1"/>
</dbReference>
<keyword evidence="7" id="KW-0418">Kinase</keyword>
<keyword evidence="10" id="KW-0812">Transmembrane</keyword>
<evidence type="ECO:0000256" key="6">
    <source>
        <dbReference type="ARBA" id="ARBA00022679"/>
    </source>
</evidence>
<dbReference type="InterPro" id="IPR005467">
    <property type="entry name" value="His_kinase_dom"/>
</dbReference>
<dbReference type="InterPro" id="IPR003661">
    <property type="entry name" value="HisK_dim/P_dom"/>
</dbReference>
<dbReference type="GO" id="GO:0009927">
    <property type="term" value="F:histidine phosphotransfer kinase activity"/>
    <property type="evidence" value="ECO:0007669"/>
    <property type="project" value="TreeGrafter"/>
</dbReference>
<reference evidence="13" key="1">
    <citation type="journal article" date="2015" name="ISME J.">
        <title>Draft Genome Sequence of Streptomyces incarnatus NRRL8089, which Produces the Nucleoside Antibiotic Sinefungin.</title>
        <authorList>
            <person name="Oshima K."/>
            <person name="Hattori M."/>
            <person name="Shimizu H."/>
            <person name="Fukuda K."/>
            <person name="Nemoto M."/>
            <person name="Inagaki K."/>
            <person name="Tamura T."/>
        </authorList>
    </citation>
    <scope>NUCLEOTIDE SEQUENCE</scope>
    <source>
        <strain evidence="13">FACHB-1375</strain>
    </source>
</reference>
<dbReference type="SMART" id="SM00388">
    <property type="entry name" value="HisKA"/>
    <property type="match status" value="1"/>
</dbReference>
<keyword evidence="8" id="KW-0902">Two-component regulatory system</keyword>
<comment type="similarity">
    <text evidence="3">In the N-terminal section; belongs to the phytochrome family.</text>
</comment>
<evidence type="ECO:0000256" key="7">
    <source>
        <dbReference type="ARBA" id="ARBA00022777"/>
    </source>
</evidence>
<accession>A0A926VL97</accession>
<dbReference type="Pfam" id="PF00672">
    <property type="entry name" value="HAMP"/>
    <property type="match status" value="1"/>
</dbReference>
<comment type="caution">
    <text evidence="13">The sequence shown here is derived from an EMBL/GenBank/DDBJ whole genome shotgun (WGS) entry which is preliminary data.</text>
</comment>
<dbReference type="PROSITE" id="PS50885">
    <property type="entry name" value="HAMP"/>
    <property type="match status" value="1"/>
</dbReference>
<dbReference type="Gene3D" id="1.10.287.130">
    <property type="match status" value="1"/>
</dbReference>
<feature type="transmembrane region" description="Helical" evidence="10">
    <location>
        <begin position="250"/>
        <end position="267"/>
    </location>
</feature>
<dbReference type="EC" id="2.7.13.3" evidence="4"/>
<name>A0A926VL97_9CYAN</name>
<dbReference type="InterPro" id="IPR036097">
    <property type="entry name" value="HisK_dim/P_sf"/>
</dbReference>
<dbReference type="CDD" id="cd06225">
    <property type="entry name" value="HAMP"/>
    <property type="match status" value="1"/>
</dbReference>
<evidence type="ECO:0000256" key="3">
    <source>
        <dbReference type="ARBA" id="ARBA00006402"/>
    </source>
</evidence>
<dbReference type="SUPFAM" id="SSF47384">
    <property type="entry name" value="Homodimeric domain of signal transducing histidine kinase"/>
    <property type="match status" value="1"/>
</dbReference>
<comment type="subcellular location">
    <subcellularLocation>
        <location evidence="2">Membrane</location>
    </subcellularLocation>
</comment>
<keyword evidence="5" id="KW-0597">Phosphoprotein</keyword>
<sequence length="590" mass="65849">MVVQLEKLTASDKNIESEKVLTAQVYSKLLKPEFLSRWKRKASDWRFQQKIGQGYFLAIAIAFFGSFSGLVMADYYQGKEIKQLADDRAQSQLLSEFKEATIKTELQTSRLASVLESDLGRLQTEKTRFREAMAQSKKLRDKIARYVESNPSRSAADPATMKALLQAYGTKLESYRQTTESILQQLDRLPLSPEAVKSLHKQLEKMVVGPEAIGWERLRGELTNILQIARDRERQGEMAIEDAQRLQKQIIILSMLLSVAIASIVAYRSSRAIAKPVVSVTEVAEQVARESNFDLRVPVTTKDEIGSLAISFNHLIERVADRTKELEIAKELAEASNKAKSQFIANMSHELRTPLNAIVGLSQLLKEDAQELNLDEAEFVSDLQSINSAGKHLLALINDILDLSKIEAGKMTLYPETFALKNIVNNVVTTVKPLVEKNVNVLEIICDEDLGIMYADQTKVQQILFNLLSNAAKFTVHGKVKLTVTRESHNYKDPKSSEWICFRVQDTGIGISYEQQQRLFQPFTQADASTTKKYGGTGLGLAICRHFCQMMGGEIFVESKVGQGSTFTVCLPVGIVDESLPASCTANLAN</sequence>
<evidence type="ECO:0000256" key="10">
    <source>
        <dbReference type="SAM" id="Phobius"/>
    </source>
</evidence>
<evidence type="ECO:0000256" key="8">
    <source>
        <dbReference type="ARBA" id="ARBA00023012"/>
    </source>
</evidence>
<keyword evidence="10" id="KW-1133">Transmembrane helix</keyword>
<feature type="domain" description="HAMP" evidence="12">
    <location>
        <begin position="271"/>
        <end position="324"/>
    </location>
</feature>
<dbReference type="SUPFAM" id="SSF55874">
    <property type="entry name" value="ATPase domain of HSP90 chaperone/DNA topoisomerase II/histidine kinase"/>
    <property type="match status" value="1"/>
</dbReference>
<dbReference type="Proteomes" id="UP000641646">
    <property type="component" value="Unassembled WGS sequence"/>
</dbReference>
<dbReference type="PANTHER" id="PTHR43047:SF72">
    <property type="entry name" value="OSMOSENSING HISTIDINE PROTEIN KINASE SLN1"/>
    <property type="match status" value="1"/>
</dbReference>
<evidence type="ECO:0000256" key="9">
    <source>
        <dbReference type="ARBA" id="ARBA00074306"/>
    </source>
</evidence>
<dbReference type="InterPro" id="IPR036890">
    <property type="entry name" value="HATPase_C_sf"/>
</dbReference>
<feature type="transmembrane region" description="Helical" evidence="10">
    <location>
        <begin position="54"/>
        <end position="73"/>
    </location>
</feature>
<dbReference type="FunFam" id="1.10.287.130:FF:000001">
    <property type="entry name" value="Two-component sensor histidine kinase"/>
    <property type="match status" value="1"/>
</dbReference>
<evidence type="ECO:0000256" key="1">
    <source>
        <dbReference type="ARBA" id="ARBA00000085"/>
    </source>
</evidence>
<evidence type="ECO:0000259" key="11">
    <source>
        <dbReference type="PROSITE" id="PS50109"/>
    </source>
</evidence>
<keyword evidence="10" id="KW-0472">Membrane</keyword>
<dbReference type="AlphaFoldDB" id="A0A926VL97"/>
<gene>
    <name evidence="13" type="ORF">H6G03_32715</name>
</gene>
<reference evidence="13" key="2">
    <citation type="submission" date="2020-08" db="EMBL/GenBank/DDBJ databases">
        <authorList>
            <person name="Chen M."/>
            <person name="Teng W."/>
            <person name="Zhao L."/>
            <person name="Hu C."/>
            <person name="Zhou Y."/>
            <person name="Han B."/>
            <person name="Song L."/>
            <person name="Shu W."/>
        </authorList>
    </citation>
    <scope>NUCLEOTIDE SEQUENCE</scope>
    <source>
        <strain evidence="13">FACHB-1375</strain>
    </source>
</reference>
<evidence type="ECO:0000256" key="2">
    <source>
        <dbReference type="ARBA" id="ARBA00004370"/>
    </source>
</evidence>
<feature type="domain" description="Histidine kinase" evidence="11">
    <location>
        <begin position="346"/>
        <end position="575"/>
    </location>
</feature>
<dbReference type="Gene3D" id="3.30.565.10">
    <property type="entry name" value="Histidine kinase-like ATPase, C-terminal domain"/>
    <property type="match status" value="1"/>
</dbReference>
<dbReference type="InterPro" id="IPR003660">
    <property type="entry name" value="HAMP_dom"/>
</dbReference>
<evidence type="ECO:0000259" key="12">
    <source>
        <dbReference type="PROSITE" id="PS50885"/>
    </source>
</evidence>
<dbReference type="PANTHER" id="PTHR43047">
    <property type="entry name" value="TWO-COMPONENT HISTIDINE PROTEIN KINASE"/>
    <property type="match status" value="1"/>
</dbReference>
<comment type="catalytic activity">
    <reaction evidence="1">
        <text>ATP + protein L-histidine = ADP + protein N-phospho-L-histidine.</text>
        <dbReference type="EC" id="2.7.13.3"/>
    </reaction>
</comment>
<organism evidence="13 14">
    <name type="scientific">Aerosakkonema funiforme FACHB-1375</name>
    <dbReference type="NCBI Taxonomy" id="2949571"/>
    <lineage>
        <taxon>Bacteria</taxon>
        <taxon>Bacillati</taxon>
        <taxon>Cyanobacteriota</taxon>
        <taxon>Cyanophyceae</taxon>
        <taxon>Oscillatoriophycideae</taxon>
        <taxon>Aerosakkonematales</taxon>
        <taxon>Aerosakkonemataceae</taxon>
        <taxon>Aerosakkonema</taxon>
    </lineage>
</organism>
<evidence type="ECO:0000256" key="5">
    <source>
        <dbReference type="ARBA" id="ARBA00022553"/>
    </source>
</evidence>
<proteinExistence type="inferred from homology"/>
<keyword evidence="14" id="KW-1185">Reference proteome</keyword>
<dbReference type="FunFam" id="3.30.565.10:FF:000010">
    <property type="entry name" value="Sensor histidine kinase RcsC"/>
    <property type="match status" value="1"/>
</dbReference>
<dbReference type="GO" id="GO:0005886">
    <property type="term" value="C:plasma membrane"/>
    <property type="evidence" value="ECO:0007669"/>
    <property type="project" value="TreeGrafter"/>
</dbReference>
<dbReference type="CDD" id="cd16922">
    <property type="entry name" value="HATPase_EvgS-ArcB-TorS-like"/>
    <property type="match status" value="1"/>
</dbReference>
<evidence type="ECO:0000313" key="13">
    <source>
        <dbReference type="EMBL" id="MBD2185773.1"/>
    </source>
</evidence>
<evidence type="ECO:0000256" key="4">
    <source>
        <dbReference type="ARBA" id="ARBA00012438"/>
    </source>
</evidence>
<dbReference type="Gene3D" id="6.10.340.10">
    <property type="match status" value="1"/>
</dbReference>
<dbReference type="InterPro" id="IPR004358">
    <property type="entry name" value="Sig_transdc_His_kin-like_C"/>
</dbReference>